<dbReference type="HOGENOM" id="CLU_771752_0_0_1"/>
<dbReference type="STRING" id="933084.A0A067PK14"/>
<gene>
    <name evidence="2" type="ORF">JAAARDRAFT_196012</name>
</gene>
<evidence type="ECO:0000313" key="2">
    <source>
        <dbReference type="EMBL" id="KDQ55144.1"/>
    </source>
</evidence>
<organism evidence="2 3">
    <name type="scientific">Jaapia argillacea MUCL 33604</name>
    <dbReference type="NCBI Taxonomy" id="933084"/>
    <lineage>
        <taxon>Eukaryota</taxon>
        <taxon>Fungi</taxon>
        <taxon>Dikarya</taxon>
        <taxon>Basidiomycota</taxon>
        <taxon>Agaricomycotina</taxon>
        <taxon>Agaricomycetes</taxon>
        <taxon>Agaricomycetidae</taxon>
        <taxon>Jaapiales</taxon>
        <taxon>Jaapiaceae</taxon>
        <taxon>Jaapia</taxon>
    </lineage>
</organism>
<dbReference type="EMBL" id="KL197726">
    <property type="protein sequence ID" value="KDQ55144.1"/>
    <property type="molecule type" value="Genomic_DNA"/>
</dbReference>
<proteinExistence type="predicted"/>
<evidence type="ECO:0000256" key="1">
    <source>
        <dbReference type="SAM" id="MobiDB-lite"/>
    </source>
</evidence>
<feature type="compositionally biased region" description="Basic and acidic residues" evidence="1">
    <location>
        <begin position="188"/>
        <end position="219"/>
    </location>
</feature>
<sequence>MSSDEFLTSQGELSLAPFGPISTNFAIHGIISHPGGVKYDPVIARHRLSLCYLITAKFEIVTRVVKTSLASSGLNRDDIDLHSQHLRSCIDQANKICQDSGLQQAIDMVKMLSYQPRKDSNPFLPAKPRGPAREQQLHVLVEQAQDLARQGLDPDPDKICPFGMDLTSSVFRAKFLGLEDGHDLRSMGKSMGRDEKSHDNWRRNIDLQGERKRQEKLERGVQPSAVDLGKRLTAALEHLSNPAHPNGLKWQMNKEIGLCWRYVQCNTCHKHLLSRNPDQKHCCPSGVDSEPLKVNGNTFPQVQRLLYVHDILGDPSLFSIVPQKALQDLVSRPAKDVLLSNKSKLPPADYESVTSLIWF</sequence>
<dbReference type="OrthoDB" id="2999363at2759"/>
<dbReference type="AlphaFoldDB" id="A0A067PK14"/>
<keyword evidence="3" id="KW-1185">Reference proteome</keyword>
<dbReference type="InParanoid" id="A0A067PK14"/>
<reference evidence="3" key="1">
    <citation type="journal article" date="2014" name="Proc. Natl. Acad. Sci. U.S.A.">
        <title>Extensive sampling of basidiomycete genomes demonstrates inadequacy of the white-rot/brown-rot paradigm for wood decay fungi.</title>
        <authorList>
            <person name="Riley R."/>
            <person name="Salamov A.A."/>
            <person name="Brown D.W."/>
            <person name="Nagy L.G."/>
            <person name="Floudas D."/>
            <person name="Held B.W."/>
            <person name="Levasseur A."/>
            <person name="Lombard V."/>
            <person name="Morin E."/>
            <person name="Otillar R."/>
            <person name="Lindquist E.A."/>
            <person name="Sun H."/>
            <person name="LaButti K.M."/>
            <person name="Schmutz J."/>
            <person name="Jabbour D."/>
            <person name="Luo H."/>
            <person name="Baker S.E."/>
            <person name="Pisabarro A.G."/>
            <person name="Walton J.D."/>
            <person name="Blanchette R.A."/>
            <person name="Henrissat B."/>
            <person name="Martin F."/>
            <person name="Cullen D."/>
            <person name="Hibbett D.S."/>
            <person name="Grigoriev I.V."/>
        </authorList>
    </citation>
    <scope>NUCLEOTIDE SEQUENCE [LARGE SCALE GENOMIC DNA]</scope>
    <source>
        <strain evidence="3">MUCL 33604</strain>
    </source>
</reference>
<accession>A0A067PK14</accession>
<feature type="region of interest" description="Disordered" evidence="1">
    <location>
        <begin position="188"/>
        <end position="222"/>
    </location>
</feature>
<name>A0A067PK14_9AGAM</name>
<protein>
    <submittedName>
        <fullName evidence="2">Uncharacterized protein</fullName>
    </submittedName>
</protein>
<dbReference type="Proteomes" id="UP000027265">
    <property type="component" value="Unassembled WGS sequence"/>
</dbReference>
<evidence type="ECO:0000313" key="3">
    <source>
        <dbReference type="Proteomes" id="UP000027265"/>
    </source>
</evidence>